<accession>A0A315Z0C4</accession>
<dbReference type="AlphaFoldDB" id="A0A315Z0C4"/>
<dbReference type="InterPro" id="IPR029063">
    <property type="entry name" value="SAM-dependent_MTases_sf"/>
</dbReference>
<dbReference type="OrthoDB" id="9786494at2"/>
<keyword evidence="2" id="KW-0489">Methyltransferase</keyword>
<evidence type="ECO:0000313" key="2">
    <source>
        <dbReference type="EMBL" id="PWJ36002.1"/>
    </source>
</evidence>
<dbReference type="GO" id="GO:0016645">
    <property type="term" value="F:oxidoreductase activity, acting on the CH-NH group of donors"/>
    <property type="evidence" value="ECO:0007669"/>
    <property type="project" value="InterPro"/>
</dbReference>
<evidence type="ECO:0000259" key="1">
    <source>
        <dbReference type="Pfam" id="PF05430"/>
    </source>
</evidence>
<gene>
    <name evidence="2" type="ORF">BC781_10915</name>
</gene>
<dbReference type="RefSeq" id="WP_109622324.1">
    <property type="nucleotide sequence ID" value="NZ_QGDO01000009.1"/>
</dbReference>
<evidence type="ECO:0000313" key="3">
    <source>
        <dbReference type="Proteomes" id="UP000245535"/>
    </source>
</evidence>
<dbReference type="EMBL" id="QGDO01000009">
    <property type="protein sequence ID" value="PWJ36002.1"/>
    <property type="molecule type" value="Genomic_DNA"/>
</dbReference>
<dbReference type="SUPFAM" id="SSF53335">
    <property type="entry name" value="S-adenosyl-L-methionine-dependent methyltransferases"/>
    <property type="match status" value="1"/>
</dbReference>
<dbReference type="Proteomes" id="UP000245535">
    <property type="component" value="Unassembled WGS sequence"/>
</dbReference>
<comment type="caution">
    <text evidence="2">The sequence shown here is derived from an EMBL/GenBank/DDBJ whole genome shotgun (WGS) entry which is preliminary data.</text>
</comment>
<protein>
    <submittedName>
        <fullName evidence="2">tRNA U34 5-methylaminomethyl-2-thiouridine-forming methyltransferase MnmC</fullName>
    </submittedName>
</protein>
<keyword evidence="2" id="KW-0808">Transferase</keyword>
<dbReference type="InterPro" id="IPR047785">
    <property type="entry name" value="tRNA_MNMC2"/>
</dbReference>
<proteinExistence type="predicted"/>
<sequence>MSTDKNIKVIETNDGSSTLFNEELNETYHSSHGALTESEYVFIKAGVEAILPTCGNHLKIFEVGFGTGLNAILTIKEALKHPDVQFHYVSVEAFPLKEEIVAQLNYKSLLDESLHSYFDQIHQVEWGKDISILPNFVLHKIDGKLEEFDWEAEYFDLIYFDAFAPSKQAEMWEKSSFDICYKVSAPQSMLVTYCANGQFKRTLKSANYIIEAYPGPPGKREMVRGLKGITPTYPPKLKYKKPE</sequence>
<dbReference type="GO" id="GO:0032259">
    <property type="term" value="P:methylation"/>
    <property type="evidence" value="ECO:0007669"/>
    <property type="project" value="UniProtKB-KW"/>
</dbReference>
<dbReference type="NCBIfam" id="NF033855">
    <property type="entry name" value="tRNA_MNMC2"/>
    <property type="match status" value="1"/>
</dbReference>
<dbReference type="PANTHER" id="PTHR39963:SF1">
    <property type="entry name" value="MNMC-LIKE METHYLTRANSFERASE DOMAIN-CONTAINING PROTEIN"/>
    <property type="match status" value="1"/>
</dbReference>
<feature type="domain" description="MnmC-like methyltransferase" evidence="1">
    <location>
        <begin position="135"/>
        <end position="227"/>
    </location>
</feature>
<name>A0A315Z0C4_SEDFL</name>
<reference evidence="2 3" key="1">
    <citation type="submission" date="2018-03" db="EMBL/GenBank/DDBJ databases">
        <title>Genomic Encyclopedia of Archaeal and Bacterial Type Strains, Phase II (KMG-II): from individual species to whole genera.</title>
        <authorList>
            <person name="Goeker M."/>
        </authorList>
    </citation>
    <scope>NUCLEOTIDE SEQUENCE [LARGE SCALE GENOMIC DNA]</scope>
    <source>
        <strain evidence="2 3">DSM 28229</strain>
    </source>
</reference>
<dbReference type="InterPro" id="IPR008471">
    <property type="entry name" value="MnmC-like_methylTransf"/>
</dbReference>
<dbReference type="Gene3D" id="3.40.50.150">
    <property type="entry name" value="Vaccinia Virus protein VP39"/>
    <property type="match status" value="1"/>
</dbReference>
<keyword evidence="3" id="KW-1185">Reference proteome</keyword>
<dbReference type="Pfam" id="PF05430">
    <property type="entry name" value="Methyltransf_30"/>
    <property type="match status" value="1"/>
</dbReference>
<dbReference type="PANTHER" id="PTHR39963">
    <property type="entry name" value="SLL0983 PROTEIN"/>
    <property type="match status" value="1"/>
</dbReference>
<organism evidence="2 3">
    <name type="scientific">Sediminitomix flava</name>
    <dbReference type="NCBI Taxonomy" id="379075"/>
    <lineage>
        <taxon>Bacteria</taxon>
        <taxon>Pseudomonadati</taxon>
        <taxon>Bacteroidota</taxon>
        <taxon>Cytophagia</taxon>
        <taxon>Cytophagales</taxon>
        <taxon>Flammeovirgaceae</taxon>
        <taxon>Sediminitomix</taxon>
    </lineage>
</organism>
<dbReference type="GO" id="GO:0004808">
    <property type="term" value="F:tRNA (5-methylaminomethyl-2-thiouridylate)(34)-methyltransferase activity"/>
    <property type="evidence" value="ECO:0007669"/>
    <property type="project" value="InterPro"/>
</dbReference>